<dbReference type="AlphaFoldDB" id="A0A8H7ZFX8"/>
<feature type="binding site" evidence="1">
    <location>
        <position position="135"/>
    </location>
    <ligand>
        <name>substrate</name>
    </ligand>
</feature>
<reference evidence="2 3" key="1">
    <citation type="submission" date="2020-12" db="EMBL/GenBank/DDBJ databases">
        <title>Effect of drift, selection, and recombination on the evolution of hybrid genomes in Candida yeast pathogens.</title>
        <authorList>
            <person name="Mixao V."/>
            <person name="Ksiezopolska E."/>
            <person name="Saus E."/>
            <person name="Boekhout T."/>
            <person name="Gacser A."/>
            <person name="Gabaldon T."/>
        </authorList>
    </citation>
    <scope>NUCLEOTIDE SEQUENCE [LARGE SCALE GENOMIC DNA]</scope>
    <source>
        <strain evidence="2 3">BP57</strain>
    </source>
</reference>
<accession>A0A8H7ZFX8</accession>
<dbReference type="SUPFAM" id="SSF89562">
    <property type="entry name" value="RraA-like"/>
    <property type="match status" value="1"/>
</dbReference>
<evidence type="ECO:0008006" key="4">
    <source>
        <dbReference type="Google" id="ProtNLM"/>
    </source>
</evidence>
<keyword evidence="1" id="KW-0460">Magnesium</keyword>
<protein>
    <recommendedName>
        <fullName evidence="4">4-hydroxy-4-methyl-2-oxoglutarate aldolase</fullName>
    </recommendedName>
</protein>
<dbReference type="GO" id="GO:0046872">
    <property type="term" value="F:metal ion binding"/>
    <property type="evidence" value="ECO:0007669"/>
    <property type="project" value="UniProtKB-KW"/>
</dbReference>
<dbReference type="PANTHER" id="PTHR33254:SF28">
    <property type="entry name" value="4-HYDROXY-4-METHYL-2-OXOGLUTARATE ALDOLASE"/>
    <property type="match status" value="1"/>
</dbReference>
<proteinExistence type="predicted"/>
<name>A0A8H7ZFX8_9ASCO</name>
<evidence type="ECO:0000313" key="3">
    <source>
        <dbReference type="Proteomes" id="UP000669133"/>
    </source>
</evidence>
<keyword evidence="3" id="KW-1185">Reference proteome</keyword>
<dbReference type="EMBL" id="JAEOAQ010000001">
    <property type="protein sequence ID" value="KAG5421287.1"/>
    <property type="molecule type" value="Genomic_DNA"/>
</dbReference>
<keyword evidence="1" id="KW-0479">Metal-binding</keyword>
<evidence type="ECO:0000256" key="1">
    <source>
        <dbReference type="PIRSR" id="PIRSR605493-1"/>
    </source>
</evidence>
<organism evidence="2 3">
    <name type="scientific">Candida metapsilosis</name>
    <dbReference type="NCBI Taxonomy" id="273372"/>
    <lineage>
        <taxon>Eukaryota</taxon>
        <taxon>Fungi</taxon>
        <taxon>Dikarya</taxon>
        <taxon>Ascomycota</taxon>
        <taxon>Saccharomycotina</taxon>
        <taxon>Pichiomycetes</taxon>
        <taxon>Debaryomycetaceae</taxon>
        <taxon>Candida/Lodderomyces clade</taxon>
        <taxon>Candida</taxon>
    </lineage>
</organism>
<dbReference type="PANTHER" id="PTHR33254">
    <property type="entry name" value="4-HYDROXY-4-METHYL-2-OXOGLUTARATE ALDOLASE 3-RELATED"/>
    <property type="match status" value="1"/>
</dbReference>
<dbReference type="GO" id="GO:0008948">
    <property type="term" value="F:oxaloacetate decarboxylase activity"/>
    <property type="evidence" value="ECO:0007669"/>
    <property type="project" value="TreeGrafter"/>
</dbReference>
<dbReference type="InterPro" id="IPR036704">
    <property type="entry name" value="RraA/RraA-like_sf"/>
</dbReference>
<dbReference type="OrthoDB" id="1476984at2759"/>
<feature type="binding site" evidence="1">
    <location>
        <position position="136"/>
    </location>
    <ligand>
        <name>Mg(2+)</name>
        <dbReference type="ChEBI" id="CHEBI:18420"/>
    </ligand>
</feature>
<dbReference type="RefSeq" id="XP_067550403.1">
    <property type="nucleotide sequence ID" value="XM_067692769.1"/>
</dbReference>
<dbReference type="Pfam" id="PF03737">
    <property type="entry name" value="RraA-like"/>
    <property type="match status" value="1"/>
</dbReference>
<sequence length="248" mass="26987">MPPPVPKSLSTKEVIKFLSSYSACDVSDALNQQGLAQGGFIPNLLNRSPVLSATSAVGKAYTVLYAPKSDPRPAVKQSYIDQVPEDAIIVIGLPLELQLTTAPYHRVTNALYGGLMSTRAQYRKANGSVVLGRIRDLDEHNELKYPVWSYGLGTTANGPALKVVGIDVPLEIKITSIDPSKDEETLKVNPGDYIIADKNGVVRLEDNEKLGEVLNYIPKRVEADTNVSADIKNGKPAVESQKFWRGKI</sequence>
<comment type="caution">
    <text evidence="2">The sequence shown here is derived from an EMBL/GenBank/DDBJ whole genome shotgun (WGS) entry which is preliminary data.</text>
</comment>
<evidence type="ECO:0000313" key="2">
    <source>
        <dbReference type="EMBL" id="KAG5421287.1"/>
    </source>
</evidence>
<dbReference type="CDD" id="cd16841">
    <property type="entry name" value="RraA_family"/>
    <property type="match status" value="1"/>
</dbReference>
<dbReference type="GeneID" id="93649006"/>
<dbReference type="InterPro" id="IPR005493">
    <property type="entry name" value="RraA/RraA-like"/>
</dbReference>
<comment type="cofactor">
    <cofactor evidence="1">
        <name>Mg(2+)</name>
        <dbReference type="ChEBI" id="CHEBI:18420"/>
    </cofactor>
</comment>
<feature type="binding site" evidence="1">
    <location>
        <begin position="113"/>
        <end position="116"/>
    </location>
    <ligand>
        <name>substrate</name>
    </ligand>
</feature>
<gene>
    <name evidence="2" type="ORF">I9W82_000377</name>
</gene>
<dbReference type="Gene3D" id="3.50.30.40">
    <property type="entry name" value="Ribonuclease E inhibitor RraA/RraA-like"/>
    <property type="match status" value="1"/>
</dbReference>
<dbReference type="Proteomes" id="UP000669133">
    <property type="component" value="Unassembled WGS sequence"/>
</dbReference>
<dbReference type="GO" id="GO:0047443">
    <property type="term" value="F:4-hydroxy-4-methyl-2-oxoglutarate aldolase activity"/>
    <property type="evidence" value="ECO:0007669"/>
    <property type="project" value="TreeGrafter"/>
</dbReference>